<dbReference type="InterPro" id="IPR050446">
    <property type="entry name" value="FAD-oxidoreductase/Apoptosis"/>
</dbReference>
<dbReference type="PRINTS" id="PR00368">
    <property type="entry name" value="FADPNR"/>
</dbReference>
<evidence type="ECO:0000256" key="4">
    <source>
        <dbReference type="ARBA" id="ARBA00023002"/>
    </source>
</evidence>
<dbReference type="PANTHER" id="PTHR43557:SF2">
    <property type="entry name" value="RIESKE DOMAIN-CONTAINING PROTEIN-RELATED"/>
    <property type="match status" value="1"/>
</dbReference>
<organism evidence="7 8">
    <name type="scientific">Streptomyces endophyticus</name>
    <dbReference type="NCBI Taxonomy" id="714166"/>
    <lineage>
        <taxon>Bacteria</taxon>
        <taxon>Bacillati</taxon>
        <taxon>Actinomycetota</taxon>
        <taxon>Actinomycetes</taxon>
        <taxon>Kitasatosporales</taxon>
        <taxon>Streptomycetaceae</taxon>
        <taxon>Streptomyces</taxon>
    </lineage>
</organism>
<evidence type="ECO:0000259" key="5">
    <source>
        <dbReference type="Pfam" id="PF07992"/>
    </source>
</evidence>
<evidence type="ECO:0000313" key="7">
    <source>
        <dbReference type="EMBL" id="MEB8337541.1"/>
    </source>
</evidence>
<evidence type="ECO:0000256" key="1">
    <source>
        <dbReference type="ARBA" id="ARBA00001974"/>
    </source>
</evidence>
<comment type="cofactor">
    <cofactor evidence="1">
        <name>FAD</name>
        <dbReference type="ChEBI" id="CHEBI:57692"/>
    </cofactor>
</comment>
<protein>
    <submittedName>
        <fullName evidence="7">FAD-dependent oxidoreductase</fullName>
    </submittedName>
</protein>
<dbReference type="Gene3D" id="3.50.50.60">
    <property type="entry name" value="FAD/NAD(P)-binding domain"/>
    <property type="match status" value="2"/>
</dbReference>
<dbReference type="EMBL" id="JAOZYC010000057">
    <property type="protein sequence ID" value="MEB8337541.1"/>
    <property type="molecule type" value="Genomic_DNA"/>
</dbReference>
<keyword evidence="8" id="KW-1185">Reference proteome</keyword>
<dbReference type="InterPro" id="IPR023753">
    <property type="entry name" value="FAD/NAD-binding_dom"/>
</dbReference>
<keyword evidence="2" id="KW-0285">Flavoprotein</keyword>
<gene>
    <name evidence="7" type="ORF">OKJ99_08445</name>
</gene>
<evidence type="ECO:0000256" key="3">
    <source>
        <dbReference type="ARBA" id="ARBA00022827"/>
    </source>
</evidence>
<dbReference type="InterPro" id="IPR028202">
    <property type="entry name" value="Reductase_C"/>
</dbReference>
<evidence type="ECO:0000313" key="8">
    <source>
        <dbReference type="Proteomes" id="UP001354931"/>
    </source>
</evidence>
<dbReference type="Pfam" id="PF07992">
    <property type="entry name" value="Pyr_redox_2"/>
    <property type="match status" value="1"/>
</dbReference>
<comment type="caution">
    <text evidence="7">The sequence shown here is derived from an EMBL/GenBank/DDBJ whole genome shotgun (WGS) entry which is preliminary data.</text>
</comment>
<keyword evidence="4" id="KW-0560">Oxidoreductase</keyword>
<name>A0ABU6F0L5_9ACTN</name>
<reference evidence="7 8" key="1">
    <citation type="submission" date="2022-10" db="EMBL/GenBank/DDBJ databases">
        <authorList>
            <person name="Xie J."/>
            <person name="Shen N."/>
        </authorList>
    </citation>
    <scope>NUCLEOTIDE SEQUENCE [LARGE SCALE GENOMIC DNA]</scope>
    <source>
        <strain evidence="7 8">YIM65594</strain>
    </source>
</reference>
<proteinExistence type="predicted"/>
<evidence type="ECO:0000259" key="6">
    <source>
        <dbReference type="Pfam" id="PF14759"/>
    </source>
</evidence>
<dbReference type="InterPro" id="IPR036188">
    <property type="entry name" value="FAD/NAD-bd_sf"/>
</dbReference>
<keyword evidence="3" id="KW-0274">FAD</keyword>
<accession>A0ABU6F0L5</accession>
<feature type="domain" description="Reductase C-terminal" evidence="6">
    <location>
        <begin position="335"/>
        <end position="407"/>
    </location>
</feature>
<dbReference type="Gene3D" id="3.30.390.30">
    <property type="match status" value="1"/>
</dbReference>
<dbReference type="Pfam" id="PF14759">
    <property type="entry name" value="Reductase_C"/>
    <property type="match status" value="1"/>
</dbReference>
<evidence type="ECO:0000256" key="2">
    <source>
        <dbReference type="ARBA" id="ARBA00022630"/>
    </source>
</evidence>
<sequence length="414" mass="43645">MADVAESEGAESEGAAGADVVIVGASVGGLTVAQALRRRGFRGSLALIGDERELPYDRPPLSKEVLSGQWPPARTRLRERPELDGLDLDLRLGQPAVALDAARRRITLRDGEALRYGRLVVATGAHARRLPGQAELAGVHTLRTLDDSARLRDDLRTARRTVVVGAGVLGCEIAATVRGLGRPVTLLEPAPHPMERLLGPTIGAELARLHTEHGVRMLTSTPVAGLVGADGRVTGVRTASGEVVPGDVVVVAVGARPATDWLAGSGLTVDDGLVCDDRCRAADGVYGVGDVARFGASGAAERGVRLENRTNATEQAMFVAADILGAVARYRPVPYFWSDQYRVRIQVYGTVPARSSIRIVEGTLDSRRFVAHAETAGRLVGVIGWNSPGRLRTARGLLHEAVGPEPAAPLSGQA</sequence>
<dbReference type="SUPFAM" id="SSF51905">
    <property type="entry name" value="FAD/NAD(P)-binding domain"/>
    <property type="match status" value="2"/>
</dbReference>
<dbReference type="Proteomes" id="UP001354931">
    <property type="component" value="Unassembled WGS sequence"/>
</dbReference>
<dbReference type="InterPro" id="IPR016156">
    <property type="entry name" value="FAD/NAD-linked_Rdtase_dimer_sf"/>
</dbReference>
<dbReference type="PANTHER" id="PTHR43557">
    <property type="entry name" value="APOPTOSIS-INDUCING FACTOR 1"/>
    <property type="match status" value="1"/>
</dbReference>
<feature type="domain" description="FAD/NAD(P)-binding" evidence="5">
    <location>
        <begin position="19"/>
        <end position="316"/>
    </location>
</feature>
<dbReference type="PRINTS" id="PR00411">
    <property type="entry name" value="PNDRDTASEI"/>
</dbReference>